<dbReference type="Gene3D" id="3.40.50.12780">
    <property type="entry name" value="N-terminal domain of ligase-like"/>
    <property type="match status" value="1"/>
</dbReference>
<dbReference type="KEGG" id="cput:CONPUDRAFT_124400"/>
<dbReference type="InterPro" id="IPR020845">
    <property type="entry name" value="AMP-binding_CS"/>
</dbReference>
<keyword evidence="4" id="KW-1185">Reference proteome</keyword>
<dbReference type="AlphaFoldDB" id="A0A5M3MQI3"/>
<dbReference type="Gene3D" id="3.30.300.30">
    <property type="match status" value="1"/>
</dbReference>
<dbReference type="EMBL" id="JH711578">
    <property type="protein sequence ID" value="EIW81327.1"/>
    <property type="molecule type" value="Genomic_DNA"/>
</dbReference>
<protein>
    <submittedName>
        <fullName evidence="3">Phenylacetyl-CoA ligase</fullName>
    </submittedName>
</protein>
<feature type="domain" description="AMP-dependent synthetase/ligase" evidence="1">
    <location>
        <begin position="38"/>
        <end position="415"/>
    </location>
</feature>
<organism evidence="3 4">
    <name type="scientific">Coniophora puteana (strain RWD-64-598)</name>
    <name type="common">Brown rot fungus</name>
    <dbReference type="NCBI Taxonomy" id="741705"/>
    <lineage>
        <taxon>Eukaryota</taxon>
        <taxon>Fungi</taxon>
        <taxon>Dikarya</taxon>
        <taxon>Basidiomycota</taxon>
        <taxon>Agaricomycotina</taxon>
        <taxon>Agaricomycetes</taxon>
        <taxon>Agaricomycetidae</taxon>
        <taxon>Boletales</taxon>
        <taxon>Coniophorineae</taxon>
        <taxon>Coniophoraceae</taxon>
        <taxon>Coniophora</taxon>
    </lineage>
</organism>
<gene>
    <name evidence="3" type="ORF">CONPUDRAFT_124400</name>
</gene>
<evidence type="ECO:0000259" key="1">
    <source>
        <dbReference type="Pfam" id="PF00501"/>
    </source>
</evidence>
<evidence type="ECO:0000259" key="2">
    <source>
        <dbReference type="Pfam" id="PF13193"/>
    </source>
</evidence>
<dbReference type="InterPro" id="IPR025110">
    <property type="entry name" value="AMP-bd_C"/>
</dbReference>
<dbReference type="PANTHER" id="PTHR24096:SF422">
    <property type="entry name" value="BCDNA.GH02901"/>
    <property type="match status" value="1"/>
</dbReference>
<dbReference type="Proteomes" id="UP000053558">
    <property type="component" value="Unassembled WGS sequence"/>
</dbReference>
<sequence>MAELESLIGPCPFIPDDVTVVQFMLDSYHPLRPIRPVDTPWLIDDTTGRGIGLEEIRTRVWGLANALHVRFGIREDDVVLIYSPNHMDYLLMVWAVHRLGATMSGANPSYTTDELVYQIEETKCTLVITHPASLKTAHDASRKAKVPGDRIVLFNIQDADHGKHITVDELVAQGLNTPPSFVERKLNPGEGKTKIAFLSFSSGTTGRAKAVAIPHIAPIANVIQCAAHNKVNQNYTRWEDQRFRPGDTCCGILPLYHIYGLVYNTHYIFFCGMSVVLAPKFSFTDFLKSIAKYKITHLMLVPPQIVLLCKHPAVKEYDFSHVRFATIGAAPISRELMEMLIKVFPNADIGQSYGSTETCTILTTFPIDIKRDLSGSGGQFIPGVTARVVDTNGKLVDFDEPGELVVKCPSMALGYANNAEATKETFVDGWFRTGDEVKITRKGEIFVLDRLKEMIKVKGHQVAPAELEGCLLEHPDVADTCVVSILDEYAGELPLAYVALNPDAARRAEAGPTEADAIKASIQKHVADNKIAYKHLAAGVEFIDVVPKNPSGKLLRRVLRDRARKERAVVKAKL</sequence>
<dbReference type="PANTHER" id="PTHR24096">
    <property type="entry name" value="LONG-CHAIN-FATTY-ACID--COA LIGASE"/>
    <property type="match status" value="1"/>
</dbReference>
<accession>A0A5M3MQI3</accession>
<dbReference type="InterPro" id="IPR042099">
    <property type="entry name" value="ANL_N_sf"/>
</dbReference>
<evidence type="ECO:0000313" key="4">
    <source>
        <dbReference type="Proteomes" id="UP000053558"/>
    </source>
</evidence>
<dbReference type="OMA" id="FHTADLY"/>
<feature type="domain" description="AMP-binding enzyme C-terminal" evidence="2">
    <location>
        <begin position="466"/>
        <end position="553"/>
    </location>
</feature>
<dbReference type="RefSeq" id="XP_007768695.1">
    <property type="nucleotide sequence ID" value="XM_007770505.1"/>
</dbReference>
<dbReference type="InterPro" id="IPR000873">
    <property type="entry name" value="AMP-dep_synth/lig_dom"/>
</dbReference>
<keyword evidence="3" id="KW-0436">Ligase</keyword>
<dbReference type="OrthoDB" id="6509636at2759"/>
<dbReference type="InterPro" id="IPR045851">
    <property type="entry name" value="AMP-bd_C_sf"/>
</dbReference>
<evidence type="ECO:0000313" key="3">
    <source>
        <dbReference type="EMBL" id="EIW81327.1"/>
    </source>
</evidence>
<comment type="caution">
    <text evidence="3">The sequence shown here is derived from an EMBL/GenBank/DDBJ whole genome shotgun (WGS) entry which is preliminary data.</text>
</comment>
<dbReference type="PROSITE" id="PS00455">
    <property type="entry name" value="AMP_BINDING"/>
    <property type="match status" value="1"/>
</dbReference>
<reference evidence="4" key="1">
    <citation type="journal article" date="2012" name="Science">
        <title>The Paleozoic origin of enzymatic lignin decomposition reconstructed from 31 fungal genomes.</title>
        <authorList>
            <person name="Floudas D."/>
            <person name="Binder M."/>
            <person name="Riley R."/>
            <person name="Barry K."/>
            <person name="Blanchette R.A."/>
            <person name="Henrissat B."/>
            <person name="Martinez A.T."/>
            <person name="Otillar R."/>
            <person name="Spatafora J.W."/>
            <person name="Yadav J.S."/>
            <person name="Aerts A."/>
            <person name="Benoit I."/>
            <person name="Boyd A."/>
            <person name="Carlson A."/>
            <person name="Copeland A."/>
            <person name="Coutinho P.M."/>
            <person name="de Vries R.P."/>
            <person name="Ferreira P."/>
            <person name="Findley K."/>
            <person name="Foster B."/>
            <person name="Gaskell J."/>
            <person name="Glotzer D."/>
            <person name="Gorecki P."/>
            <person name="Heitman J."/>
            <person name="Hesse C."/>
            <person name="Hori C."/>
            <person name="Igarashi K."/>
            <person name="Jurgens J.A."/>
            <person name="Kallen N."/>
            <person name="Kersten P."/>
            <person name="Kohler A."/>
            <person name="Kuees U."/>
            <person name="Kumar T.K.A."/>
            <person name="Kuo A."/>
            <person name="LaButti K."/>
            <person name="Larrondo L.F."/>
            <person name="Lindquist E."/>
            <person name="Ling A."/>
            <person name="Lombard V."/>
            <person name="Lucas S."/>
            <person name="Lundell T."/>
            <person name="Martin R."/>
            <person name="McLaughlin D.J."/>
            <person name="Morgenstern I."/>
            <person name="Morin E."/>
            <person name="Murat C."/>
            <person name="Nagy L.G."/>
            <person name="Nolan M."/>
            <person name="Ohm R.A."/>
            <person name="Patyshakuliyeva A."/>
            <person name="Rokas A."/>
            <person name="Ruiz-Duenas F.J."/>
            <person name="Sabat G."/>
            <person name="Salamov A."/>
            <person name="Samejima M."/>
            <person name="Schmutz J."/>
            <person name="Slot J.C."/>
            <person name="St John F."/>
            <person name="Stenlid J."/>
            <person name="Sun H."/>
            <person name="Sun S."/>
            <person name="Syed K."/>
            <person name="Tsang A."/>
            <person name="Wiebenga A."/>
            <person name="Young D."/>
            <person name="Pisabarro A."/>
            <person name="Eastwood D.C."/>
            <person name="Martin F."/>
            <person name="Cullen D."/>
            <person name="Grigoriev I.V."/>
            <person name="Hibbett D.S."/>
        </authorList>
    </citation>
    <scope>NUCLEOTIDE SEQUENCE [LARGE SCALE GENOMIC DNA]</scope>
    <source>
        <strain evidence="4">RWD-64-598 SS2</strain>
    </source>
</reference>
<proteinExistence type="predicted"/>
<dbReference type="GeneID" id="19199818"/>
<name>A0A5M3MQI3_CONPW</name>
<dbReference type="Pfam" id="PF00501">
    <property type="entry name" value="AMP-binding"/>
    <property type="match status" value="1"/>
</dbReference>
<dbReference type="Pfam" id="PF13193">
    <property type="entry name" value="AMP-binding_C"/>
    <property type="match status" value="1"/>
</dbReference>
<dbReference type="SUPFAM" id="SSF56801">
    <property type="entry name" value="Acetyl-CoA synthetase-like"/>
    <property type="match status" value="1"/>
</dbReference>
<dbReference type="GO" id="GO:0016405">
    <property type="term" value="F:CoA-ligase activity"/>
    <property type="evidence" value="ECO:0007669"/>
    <property type="project" value="TreeGrafter"/>
</dbReference>